<evidence type="ECO:0000313" key="2">
    <source>
        <dbReference type="EMBL" id="TPV34759.1"/>
    </source>
</evidence>
<dbReference type="Proteomes" id="UP000317332">
    <property type="component" value="Unassembled WGS sequence"/>
</dbReference>
<dbReference type="RefSeq" id="WP_140989182.1">
    <property type="nucleotide sequence ID" value="NZ_VHIQ01000002.1"/>
</dbReference>
<sequence length="211" mass="23090">MKNAHLLLASFIFCILACTQEPITEDQQMFERKVKDVTLPSEAPLEATTETSSETNLDGHCFSTNLIAGQHYVAGSVTIDIDGDNLIITYATNEDWTIGITHLHIGNCEEDWVPLTGSGNPRIGHFEYTEPYSSSATEVVYVISLEGIGDTFCFAAHAEVKGPTGGETAWAEGIQFSGKSWAMYAEVDLSDCTAQDDDEDDEEEDDPFTAF</sequence>
<feature type="compositionally biased region" description="Acidic residues" evidence="1">
    <location>
        <begin position="194"/>
        <end position="211"/>
    </location>
</feature>
<evidence type="ECO:0000313" key="3">
    <source>
        <dbReference type="Proteomes" id="UP000317332"/>
    </source>
</evidence>
<reference evidence="2 3" key="1">
    <citation type="submission" date="2019-06" db="EMBL/GenBank/DDBJ databases">
        <title>Flavobacteriaceae Paucihalobacterium erythroidium CWB-1, complete genome.</title>
        <authorList>
            <person name="Wu S."/>
        </authorList>
    </citation>
    <scope>NUCLEOTIDE SEQUENCE [LARGE SCALE GENOMIC DNA]</scope>
    <source>
        <strain evidence="2 3">CWB-1</strain>
    </source>
</reference>
<protein>
    <submittedName>
        <fullName evidence="2">Uncharacterized protein</fullName>
    </submittedName>
</protein>
<evidence type="ECO:0000256" key="1">
    <source>
        <dbReference type="SAM" id="MobiDB-lite"/>
    </source>
</evidence>
<dbReference type="EMBL" id="VHIQ01000002">
    <property type="protein sequence ID" value="TPV34759.1"/>
    <property type="molecule type" value="Genomic_DNA"/>
</dbReference>
<keyword evidence="3" id="KW-1185">Reference proteome</keyword>
<organism evidence="2 3">
    <name type="scientific">Paucihalobacter ruber</name>
    <dbReference type="NCBI Taxonomy" id="2567861"/>
    <lineage>
        <taxon>Bacteria</taxon>
        <taxon>Pseudomonadati</taxon>
        <taxon>Bacteroidota</taxon>
        <taxon>Flavobacteriia</taxon>
        <taxon>Flavobacteriales</taxon>
        <taxon>Flavobacteriaceae</taxon>
        <taxon>Paucihalobacter</taxon>
    </lineage>
</organism>
<comment type="caution">
    <text evidence="2">The sequence shown here is derived from an EMBL/GenBank/DDBJ whole genome shotgun (WGS) entry which is preliminary data.</text>
</comment>
<dbReference type="OrthoDB" id="1434951at2"/>
<proteinExistence type="predicted"/>
<gene>
    <name evidence="2" type="ORF">FJ651_04300</name>
</gene>
<feature type="region of interest" description="Disordered" evidence="1">
    <location>
        <begin position="191"/>
        <end position="211"/>
    </location>
</feature>
<name>A0A506PMH4_9FLAO</name>
<dbReference type="AlphaFoldDB" id="A0A506PMH4"/>
<accession>A0A506PMH4</accession>